<dbReference type="InterPro" id="IPR003593">
    <property type="entry name" value="AAA+_ATPase"/>
</dbReference>
<organism evidence="5 6">
    <name type="scientific">Rarispira pelagica</name>
    <dbReference type="NCBI Taxonomy" id="3141764"/>
    <lineage>
        <taxon>Bacteria</taxon>
        <taxon>Pseudomonadati</taxon>
        <taxon>Spirochaetota</taxon>
        <taxon>Spirochaetia</taxon>
        <taxon>Winmispirales</taxon>
        <taxon>Winmispiraceae</taxon>
        <taxon>Rarispira</taxon>
    </lineage>
</organism>
<dbReference type="PANTHER" id="PTHR43204:SF1">
    <property type="entry name" value="ABC TRANSPORTER I FAMILY MEMBER 6, CHLOROPLASTIC"/>
    <property type="match status" value="1"/>
</dbReference>
<dbReference type="CDD" id="cd03217">
    <property type="entry name" value="ABC_FeS_Assembly"/>
    <property type="match status" value="1"/>
</dbReference>
<comment type="caution">
    <text evidence="5">The sequence shown here is derived from an EMBL/GenBank/DDBJ whole genome shotgun (WGS) entry which is preliminary data.</text>
</comment>
<accession>A0ABU9UDM3</accession>
<dbReference type="InterPro" id="IPR027417">
    <property type="entry name" value="P-loop_NTPase"/>
</dbReference>
<dbReference type="RefSeq" id="WP_420070216.1">
    <property type="nucleotide sequence ID" value="NZ_JBCHKQ010000005.1"/>
</dbReference>
<evidence type="ECO:0000256" key="2">
    <source>
        <dbReference type="ARBA" id="ARBA00022741"/>
    </source>
</evidence>
<dbReference type="PROSITE" id="PS50893">
    <property type="entry name" value="ABC_TRANSPORTER_2"/>
    <property type="match status" value="1"/>
</dbReference>
<dbReference type="PROSITE" id="PS00211">
    <property type="entry name" value="ABC_TRANSPORTER_1"/>
    <property type="match status" value="1"/>
</dbReference>
<dbReference type="EMBL" id="JBCHKQ010000005">
    <property type="protein sequence ID" value="MEM5948765.1"/>
    <property type="molecule type" value="Genomic_DNA"/>
</dbReference>
<dbReference type="Gene3D" id="3.40.50.300">
    <property type="entry name" value="P-loop containing nucleotide triphosphate hydrolases"/>
    <property type="match status" value="1"/>
</dbReference>
<keyword evidence="2" id="KW-0547">Nucleotide-binding</keyword>
<dbReference type="NCBIfam" id="TIGR01978">
    <property type="entry name" value="sufC"/>
    <property type="match status" value="1"/>
</dbReference>
<dbReference type="SMART" id="SM00382">
    <property type="entry name" value="AAA"/>
    <property type="match status" value="1"/>
</dbReference>
<dbReference type="InterPro" id="IPR003439">
    <property type="entry name" value="ABC_transporter-like_ATP-bd"/>
</dbReference>
<feature type="domain" description="ABC transporter" evidence="4">
    <location>
        <begin position="4"/>
        <end position="244"/>
    </location>
</feature>
<evidence type="ECO:0000313" key="6">
    <source>
        <dbReference type="Proteomes" id="UP001466331"/>
    </source>
</evidence>
<sequence length="258" mass="28506">MAKLEIRELYAEVEGNKILKGVNLVVNDGEIHALMGPNGSGKSTLANVIMGHPSYIVTSGSILWNGDDITALPVEERARAGIFLGFQYPVEVPGLTIGKFIKRVLDKQDNKSVSVSDIISRLKKSVKTVGLPEDFINRSLNDGFSGGEKKRMEIVQMLMMQPKLAMLDEIDSGLDIDALKDVSVGVNSLRGGDFSALIITHYQRILEHISPDYVHIMYRGNIVRSGGRELVELLEREGYESIRAEYGIEESDDELVKS</sequence>
<dbReference type="SUPFAM" id="SSF52540">
    <property type="entry name" value="P-loop containing nucleoside triphosphate hydrolases"/>
    <property type="match status" value="1"/>
</dbReference>
<dbReference type="InterPro" id="IPR010230">
    <property type="entry name" value="FeS-cluster_ATPase_SufC"/>
</dbReference>
<keyword evidence="6" id="KW-1185">Reference proteome</keyword>
<evidence type="ECO:0000256" key="3">
    <source>
        <dbReference type="ARBA" id="ARBA00022840"/>
    </source>
</evidence>
<name>A0ABU9UDM3_9SPIR</name>
<proteinExistence type="inferred from homology"/>
<evidence type="ECO:0000259" key="4">
    <source>
        <dbReference type="PROSITE" id="PS50893"/>
    </source>
</evidence>
<keyword evidence="3" id="KW-0067">ATP-binding</keyword>
<comment type="similarity">
    <text evidence="1">Belongs to the ABC transporter superfamily. Ycf16 family.</text>
</comment>
<evidence type="ECO:0000313" key="5">
    <source>
        <dbReference type="EMBL" id="MEM5948765.1"/>
    </source>
</evidence>
<dbReference type="Pfam" id="PF00005">
    <property type="entry name" value="ABC_tran"/>
    <property type="match status" value="1"/>
</dbReference>
<protein>
    <submittedName>
        <fullName evidence="5">Fe-S cluster assembly ATPase SufC</fullName>
    </submittedName>
</protein>
<gene>
    <name evidence="5" type="primary">sufC</name>
    <name evidence="5" type="ORF">WKV44_09465</name>
</gene>
<reference evidence="5 6" key="1">
    <citation type="submission" date="2024-03" db="EMBL/GenBank/DDBJ databases">
        <title>Ignisphaera cupida sp. nov., a hyperthermophilic hydrolytic archaeon from a hot spring of Kamchatka, and proposal of Ignisphaeraceae fam. nov.</title>
        <authorList>
            <person name="Podosokorskaya O.A."/>
            <person name="Elcheninov A.G."/>
            <person name="Maltseva A.I."/>
            <person name="Zayulina K.S."/>
            <person name="Novikov A."/>
            <person name="Merkel A.Y."/>
        </authorList>
    </citation>
    <scope>NUCLEOTIDE SEQUENCE [LARGE SCALE GENOMIC DNA]</scope>
    <source>
        <strain evidence="5 6">38H-sp</strain>
    </source>
</reference>
<dbReference type="Proteomes" id="UP001466331">
    <property type="component" value="Unassembled WGS sequence"/>
</dbReference>
<evidence type="ECO:0000256" key="1">
    <source>
        <dbReference type="ARBA" id="ARBA00006216"/>
    </source>
</evidence>
<dbReference type="InterPro" id="IPR017871">
    <property type="entry name" value="ABC_transporter-like_CS"/>
</dbReference>
<dbReference type="PANTHER" id="PTHR43204">
    <property type="entry name" value="ABC TRANSPORTER I FAMILY MEMBER 6, CHLOROPLASTIC"/>
    <property type="match status" value="1"/>
</dbReference>